<dbReference type="InterPro" id="IPR013783">
    <property type="entry name" value="Ig-like_fold"/>
</dbReference>
<dbReference type="EMBL" id="OJIN01000117">
    <property type="protein sequence ID" value="SPD74009.1"/>
    <property type="molecule type" value="Genomic_DNA"/>
</dbReference>
<evidence type="ECO:0000313" key="2">
    <source>
        <dbReference type="EMBL" id="SPD74009.1"/>
    </source>
</evidence>
<name>A0A445MX73_9BACT</name>
<proteinExistence type="predicted"/>
<evidence type="ECO:0000256" key="1">
    <source>
        <dbReference type="SAM" id="SignalP"/>
    </source>
</evidence>
<sequence>MYKGFIKSCLMLIVVMAFFFWAAAANCAQVTLQWNSVAEADGYKVYYGPESGDYTSSQDVASQTDCSLSLDPGTYYFAVTAYNSYGESGYSDEISCKLAADLNPNCLSAKLKATSKLCSAYTKCYMKTMKGSVLNLEGCVSEAEEKFVSAWDKAESVSGAAGLNCSTAAATYIGDILFNGFGDLYLQISDQLDLEDKKATILGQSLLKAAGQWHRDILNAQSAYFKAMSADKLERAIEKADARFVKSWDKAVIKARKSGVLLSGLSIGGAQDIIGSNAVMSSIASEMGY</sequence>
<feature type="signal peptide" evidence="1">
    <location>
        <begin position="1"/>
        <end position="24"/>
    </location>
</feature>
<dbReference type="SUPFAM" id="SSF49265">
    <property type="entry name" value="Fibronectin type III"/>
    <property type="match status" value="1"/>
</dbReference>
<protein>
    <recommendedName>
        <fullName evidence="3">Fibronectin type-III domain-containing protein</fullName>
    </recommendedName>
</protein>
<gene>
    <name evidence="2" type="ORF">PITCH_A2030153</name>
</gene>
<reference evidence="2" key="1">
    <citation type="submission" date="2018-01" db="EMBL/GenBank/DDBJ databases">
        <authorList>
            <person name="Regsiter A."/>
            <person name="William W."/>
        </authorList>
    </citation>
    <scope>NUCLEOTIDE SEQUENCE</scope>
    <source>
        <strain evidence="2">TRIP AH-1</strain>
    </source>
</reference>
<dbReference type="InterPro" id="IPR036116">
    <property type="entry name" value="FN3_sf"/>
</dbReference>
<dbReference type="InterPro" id="IPR003961">
    <property type="entry name" value="FN3_dom"/>
</dbReference>
<dbReference type="CDD" id="cd00063">
    <property type="entry name" value="FN3"/>
    <property type="match status" value="1"/>
</dbReference>
<feature type="chain" id="PRO_5019416739" description="Fibronectin type-III domain-containing protein" evidence="1">
    <location>
        <begin position="25"/>
        <end position="289"/>
    </location>
</feature>
<organism evidence="2">
    <name type="scientific">uncultured Desulfobacterium sp</name>
    <dbReference type="NCBI Taxonomy" id="201089"/>
    <lineage>
        <taxon>Bacteria</taxon>
        <taxon>Pseudomonadati</taxon>
        <taxon>Thermodesulfobacteriota</taxon>
        <taxon>Desulfobacteria</taxon>
        <taxon>Desulfobacterales</taxon>
        <taxon>Desulfobacteriaceae</taxon>
        <taxon>Desulfobacterium</taxon>
        <taxon>environmental samples</taxon>
    </lineage>
</organism>
<accession>A0A445MX73</accession>
<dbReference type="AlphaFoldDB" id="A0A445MX73"/>
<dbReference type="Gene3D" id="2.60.40.10">
    <property type="entry name" value="Immunoglobulins"/>
    <property type="match status" value="1"/>
</dbReference>
<evidence type="ECO:0008006" key="3">
    <source>
        <dbReference type="Google" id="ProtNLM"/>
    </source>
</evidence>
<keyword evidence="1" id="KW-0732">Signal</keyword>